<dbReference type="WBParaSite" id="TASK_0000729401-mRNA-1">
    <property type="protein sequence ID" value="TASK_0000729401-mRNA-1"/>
    <property type="gene ID" value="TASK_0000729401"/>
</dbReference>
<accession>A0A0R3W9X4</accession>
<reference evidence="3" key="1">
    <citation type="submission" date="2017-02" db="UniProtKB">
        <authorList>
            <consortium name="WormBaseParasite"/>
        </authorList>
    </citation>
    <scope>IDENTIFICATION</scope>
</reference>
<evidence type="ECO:0000313" key="3">
    <source>
        <dbReference type="WBParaSite" id="TASK_0000729401-mRNA-1"/>
    </source>
</evidence>
<sequence length="200" mass="23354">MDGVPSLEELMECNSYVRERFLSCQNRLFVILWGSFQKAISELARLYRDKLDNRCDNQCLIQALFRIESFYQCKYLDHSLCDQWFTLLTYICAGNWRSFLSAKVSGRVDTLEFIVPSVDELPLSLSPNRPIIISRRKRRAGFVEDYHPYSTFSWSLPHLLLFSFPAGLIDSMSKFCLHSNSKLQRLESVIDTDIREDLSE</sequence>
<gene>
    <name evidence="1" type="ORF">TASK_LOCUS7295</name>
</gene>
<proteinExistence type="predicted"/>
<evidence type="ECO:0000313" key="1">
    <source>
        <dbReference type="EMBL" id="VDK38148.1"/>
    </source>
</evidence>
<organism evidence="3">
    <name type="scientific">Taenia asiatica</name>
    <name type="common">Asian tapeworm</name>
    <dbReference type="NCBI Taxonomy" id="60517"/>
    <lineage>
        <taxon>Eukaryota</taxon>
        <taxon>Metazoa</taxon>
        <taxon>Spiralia</taxon>
        <taxon>Lophotrochozoa</taxon>
        <taxon>Platyhelminthes</taxon>
        <taxon>Cestoda</taxon>
        <taxon>Eucestoda</taxon>
        <taxon>Cyclophyllidea</taxon>
        <taxon>Taeniidae</taxon>
        <taxon>Taenia</taxon>
    </lineage>
</organism>
<name>A0A0R3W9X4_TAEAS</name>
<reference evidence="1 2" key="2">
    <citation type="submission" date="2018-11" db="EMBL/GenBank/DDBJ databases">
        <authorList>
            <consortium name="Pathogen Informatics"/>
        </authorList>
    </citation>
    <scope>NUCLEOTIDE SEQUENCE [LARGE SCALE GENOMIC DNA]</scope>
</reference>
<evidence type="ECO:0000313" key="2">
    <source>
        <dbReference type="Proteomes" id="UP000282613"/>
    </source>
</evidence>
<dbReference type="EMBL" id="UYRS01018599">
    <property type="protein sequence ID" value="VDK38148.1"/>
    <property type="molecule type" value="Genomic_DNA"/>
</dbReference>
<dbReference type="OrthoDB" id="6285352at2759"/>
<keyword evidence="2" id="KW-1185">Reference proteome</keyword>
<protein>
    <submittedName>
        <fullName evidence="3">RUN domain-containing protein</fullName>
    </submittedName>
</protein>
<dbReference type="Proteomes" id="UP000282613">
    <property type="component" value="Unassembled WGS sequence"/>
</dbReference>
<dbReference type="AlphaFoldDB" id="A0A0R3W9X4"/>